<sequence>MVLSSALTVRIRAQESQKVLQMPMVDKSQRARSAGSSFSIALAALVLPHLPPPSLFFPSFVPISRKKISRAHYIANRQGKPFFPSQCSLSTRRPWTQTRCATTFTVSQFGLGRCGRCFDLHACTFSTGKNHQERQTNNGLAQKKSPADDLSLSNVLQIQIRVGRRLTNECRTRAVAPPVPQPRSRIGLTPTLERHRQRVLFSSRVPPSGGGDVGTRENVQVTCALLVVSTPPVS</sequence>
<gene>
    <name evidence="1" type="ORF">F5148DRAFT_550558</name>
</gene>
<protein>
    <submittedName>
        <fullName evidence="1">Uncharacterized protein</fullName>
    </submittedName>
</protein>
<dbReference type="Proteomes" id="UP001207468">
    <property type="component" value="Unassembled WGS sequence"/>
</dbReference>
<reference evidence="1" key="1">
    <citation type="submission" date="2021-03" db="EMBL/GenBank/DDBJ databases">
        <title>Evolutionary priming and transition to the ectomycorrhizal habit in an iconic lineage of mushroom-forming fungi: is preadaptation a requirement?</title>
        <authorList>
            <consortium name="DOE Joint Genome Institute"/>
            <person name="Looney B.P."/>
            <person name="Miyauchi S."/>
            <person name="Morin E."/>
            <person name="Drula E."/>
            <person name="Courty P.E."/>
            <person name="Chicoki N."/>
            <person name="Fauchery L."/>
            <person name="Kohler A."/>
            <person name="Kuo A."/>
            <person name="LaButti K."/>
            <person name="Pangilinan J."/>
            <person name="Lipzen A."/>
            <person name="Riley R."/>
            <person name="Andreopoulos W."/>
            <person name="He G."/>
            <person name="Johnson J."/>
            <person name="Barry K.W."/>
            <person name="Grigoriev I.V."/>
            <person name="Nagy L."/>
            <person name="Hibbett D."/>
            <person name="Henrissat B."/>
            <person name="Matheny P.B."/>
            <person name="Labbe J."/>
            <person name="Martin A.F."/>
        </authorList>
    </citation>
    <scope>NUCLEOTIDE SEQUENCE</scope>
    <source>
        <strain evidence="1">BPL698</strain>
    </source>
</reference>
<evidence type="ECO:0000313" key="2">
    <source>
        <dbReference type="Proteomes" id="UP001207468"/>
    </source>
</evidence>
<name>A0ACC0UHB5_9AGAM</name>
<organism evidence="1 2">
    <name type="scientific">Russula earlei</name>
    <dbReference type="NCBI Taxonomy" id="71964"/>
    <lineage>
        <taxon>Eukaryota</taxon>
        <taxon>Fungi</taxon>
        <taxon>Dikarya</taxon>
        <taxon>Basidiomycota</taxon>
        <taxon>Agaricomycotina</taxon>
        <taxon>Agaricomycetes</taxon>
        <taxon>Russulales</taxon>
        <taxon>Russulaceae</taxon>
        <taxon>Russula</taxon>
    </lineage>
</organism>
<dbReference type="EMBL" id="JAGFNK010000038">
    <property type="protein sequence ID" value="KAI9510646.1"/>
    <property type="molecule type" value="Genomic_DNA"/>
</dbReference>
<accession>A0ACC0UHB5</accession>
<evidence type="ECO:0000313" key="1">
    <source>
        <dbReference type="EMBL" id="KAI9510646.1"/>
    </source>
</evidence>
<proteinExistence type="predicted"/>
<keyword evidence="2" id="KW-1185">Reference proteome</keyword>
<comment type="caution">
    <text evidence="1">The sequence shown here is derived from an EMBL/GenBank/DDBJ whole genome shotgun (WGS) entry which is preliminary data.</text>
</comment>